<comment type="caution">
    <text evidence="1">The sequence shown here is derived from an EMBL/GenBank/DDBJ whole genome shotgun (WGS) entry which is preliminary data.</text>
</comment>
<gene>
    <name evidence="1" type="ORF">HPB50_007158</name>
</gene>
<protein>
    <submittedName>
        <fullName evidence="1">Uncharacterized protein</fullName>
    </submittedName>
</protein>
<dbReference type="EMBL" id="CM023485">
    <property type="protein sequence ID" value="KAH6929939.1"/>
    <property type="molecule type" value="Genomic_DNA"/>
</dbReference>
<organism evidence="1 2">
    <name type="scientific">Hyalomma asiaticum</name>
    <name type="common">Tick</name>
    <dbReference type="NCBI Taxonomy" id="266040"/>
    <lineage>
        <taxon>Eukaryota</taxon>
        <taxon>Metazoa</taxon>
        <taxon>Ecdysozoa</taxon>
        <taxon>Arthropoda</taxon>
        <taxon>Chelicerata</taxon>
        <taxon>Arachnida</taxon>
        <taxon>Acari</taxon>
        <taxon>Parasitiformes</taxon>
        <taxon>Ixodida</taxon>
        <taxon>Ixodoidea</taxon>
        <taxon>Ixodidae</taxon>
        <taxon>Hyalomminae</taxon>
        <taxon>Hyalomma</taxon>
    </lineage>
</organism>
<evidence type="ECO:0000313" key="1">
    <source>
        <dbReference type="EMBL" id="KAH6929939.1"/>
    </source>
</evidence>
<keyword evidence="2" id="KW-1185">Reference proteome</keyword>
<accession>A0ACB7S7R9</accession>
<name>A0ACB7S7R9_HYAAI</name>
<dbReference type="Proteomes" id="UP000821845">
    <property type="component" value="Chromosome 5"/>
</dbReference>
<evidence type="ECO:0000313" key="2">
    <source>
        <dbReference type="Proteomes" id="UP000821845"/>
    </source>
</evidence>
<sequence>MSEYRKFATRNKFGKKRKRARYNFEKGPDPAEEPSDDCLPAASSEGRGDSEVDSSEPRESELGLTVSPADGDRRSTVRHDTRMVPQAELLQRKKQAEDKLQRLAQTSATKRKLDMSASVNDADARSSLWLIWLRKYVILCLVCGGSAVFVGVLFIAIYFTLKSYTSSLQFFETIPTYVPAAVLILTGLMVMCFAKRRNRYTYLVKFAGGCCLTCVLLCVVITVTTTVVHMNRLQTLHKCDYSSKDRACMCLSAIAESPAQDGEHQFVFNDTPSCEVVHGSLYGCLRALFGLSVVGILVCIFSSMLVYQLLSHERKKVYLEQLELRRRLLYRRHPNHGLCACYGDMCHPWPLWDMLDYRLLAPHQQGSHDRPSPEELVSVASHSRSRAAALRRRRPPLWWLPWTRRSARSSSSRPGCNAVERLLVRDGWRCSSPAELIGPPGSSPSPWRNGCTHGNGSRTAEARGVSSRSAAAAAARAAHRRTRSNDGVFHHLQMNPRYGPQSFPDPPCSYTEIPAYLWGPPPPYSQPPSLEDVACLGGESSPPEATHCNVEEGALQGEGCSSKRSTPSAERHVVVTIGGDFPEVHCRATTTARDGKHNTMESSSFIVEVPCFLHKGGLVFHTLPARSRRKRQPSPFKSLSNIPLCISRRLSLLRHENIRNGGSLAFLRGRKASALEWPEENTIISELGHTVRVICEKPPKQTSIEESSNNATETATPTVVTLPLETSQLAPTTEPSWVPAASVKVLAPVHAHSMPNLSITASSGSLQVSHHNEEEEDEDTWTSRDFADTGSDGSQLSDATSAPSIPDEEEYVYEGESSQASAVPPPLPPKCLTWGERRQRYVVLSKRQGLPPLPMARDPVTFLLETGSCCACPSQPQARAVAPPPETVPSSAAWGTEAQWRFCGDDAEHESLNGSRC</sequence>
<proteinExistence type="predicted"/>
<reference evidence="1" key="1">
    <citation type="submission" date="2020-05" db="EMBL/GenBank/DDBJ databases">
        <title>Large-scale comparative analyses of tick genomes elucidate their genetic diversity and vector capacities.</title>
        <authorList>
            <person name="Jia N."/>
            <person name="Wang J."/>
            <person name="Shi W."/>
            <person name="Du L."/>
            <person name="Sun Y."/>
            <person name="Zhan W."/>
            <person name="Jiang J."/>
            <person name="Wang Q."/>
            <person name="Zhang B."/>
            <person name="Ji P."/>
            <person name="Sakyi L.B."/>
            <person name="Cui X."/>
            <person name="Yuan T."/>
            <person name="Jiang B."/>
            <person name="Yang W."/>
            <person name="Lam T.T.-Y."/>
            <person name="Chang Q."/>
            <person name="Ding S."/>
            <person name="Wang X."/>
            <person name="Zhu J."/>
            <person name="Ruan X."/>
            <person name="Zhao L."/>
            <person name="Wei J."/>
            <person name="Que T."/>
            <person name="Du C."/>
            <person name="Cheng J."/>
            <person name="Dai P."/>
            <person name="Han X."/>
            <person name="Huang E."/>
            <person name="Gao Y."/>
            <person name="Liu J."/>
            <person name="Shao H."/>
            <person name="Ye R."/>
            <person name="Li L."/>
            <person name="Wei W."/>
            <person name="Wang X."/>
            <person name="Wang C."/>
            <person name="Yang T."/>
            <person name="Huo Q."/>
            <person name="Li W."/>
            <person name="Guo W."/>
            <person name="Chen H."/>
            <person name="Zhou L."/>
            <person name="Ni X."/>
            <person name="Tian J."/>
            <person name="Zhou Y."/>
            <person name="Sheng Y."/>
            <person name="Liu T."/>
            <person name="Pan Y."/>
            <person name="Xia L."/>
            <person name="Li J."/>
            <person name="Zhao F."/>
            <person name="Cao W."/>
        </authorList>
    </citation>
    <scope>NUCLEOTIDE SEQUENCE</scope>
    <source>
        <strain evidence="1">Hyas-2018</strain>
    </source>
</reference>